<keyword evidence="4" id="KW-1185">Reference proteome</keyword>
<dbReference type="Pfam" id="PF16540">
    <property type="entry name" value="MKLP1_Arf_bdg"/>
    <property type="match status" value="1"/>
</dbReference>
<proteinExistence type="predicted"/>
<feature type="region of interest" description="Disordered" evidence="1">
    <location>
        <begin position="1"/>
        <end position="59"/>
    </location>
</feature>
<evidence type="ECO:0000259" key="2">
    <source>
        <dbReference type="Pfam" id="PF16540"/>
    </source>
</evidence>
<feature type="region of interest" description="Disordered" evidence="1">
    <location>
        <begin position="157"/>
        <end position="176"/>
    </location>
</feature>
<dbReference type="EMBL" id="KN767907">
    <property type="protein sequence ID" value="KIH47300.1"/>
    <property type="molecule type" value="Genomic_DNA"/>
</dbReference>
<sequence>RKVLATPNTQANSSRDSRRAQQELRTPGGPGYFNPKYHRRSKSAPRVLDHQPTHRVPTGGILRAKLPTNAKHVTKPEAYQLQKSSDYVLTHQEVDEDGNINTSIIKNRLLVHVESMKSLERTCSSAEENTSTTSDADGECIPTAGGGTAVLFNDVEQVSHKSPGRPLRSSRSANRT</sequence>
<dbReference type="OrthoDB" id="2403182at2759"/>
<organism evidence="3 4">
    <name type="scientific">Ancylostoma duodenale</name>
    <dbReference type="NCBI Taxonomy" id="51022"/>
    <lineage>
        <taxon>Eukaryota</taxon>
        <taxon>Metazoa</taxon>
        <taxon>Ecdysozoa</taxon>
        <taxon>Nematoda</taxon>
        <taxon>Chromadorea</taxon>
        <taxon>Rhabditida</taxon>
        <taxon>Rhabditina</taxon>
        <taxon>Rhabditomorpha</taxon>
        <taxon>Strongyloidea</taxon>
        <taxon>Ancylostomatidae</taxon>
        <taxon>Ancylostomatinae</taxon>
        <taxon>Ancylostoma</taxon>
    </lineage>
</organism>
<dbReference type="AlphaFoldDB" id="A0A0C2FFB8"/>
<feature type="compositionally biased region" description="Polar residues" evidence="1">
    <location>
        <begin position="1"/>
        <end position="14"/>
    </location>
</feature>
<dbReference type="InterPro" id="IPR032384">
    <property type="entry name" value="Kif23_Arf-bd"/>
</dbReference>
<dbReference type="Proteomes" id="UP000054047">
    <property type="component" value="Unassembled WGS sequence"/>
</dbReference>
<dbReference type="Gene3D" id="2.60.40.4330">
    <property type="entry name" value="Kinesin-like protein Kif23, Arf6-interacting domain"/>
    <property type="match status" value="2"/>
</dbReference>
<gene>
    <name evidence="3" type="ORF">ANCDUO_22640</name>
</gene>
<accession>A0A0C2FFB8</accession>
<protein>
    <recommendedName>
        <fullName evidence="2">Kinesin-like protein Kif23 Arf6-interacting domain-containing protein</fullName>
    </recommendedName>
</protein>
<feature type="non-terminal residue" evidence="3">
    <location>
        <position position="1"/>
    </location>
</feature>
<reference evidence="3 4" key="1">
    <citation type="submission" date="2013-12" db="EMBL/GenBank/DDBJ databases">
        <title>Draft genome of the parsitic nematode Ancylostoma duodenale.</title>
        <authorList>
            <person name="Mitreva M."/>
        </authorList>
    </citation>
    <scope>NUCLEOTIDE SEQUENCE [LARGE SCALE GENOMIC DNA]</scope>
    <source>
        <strain evidence="3 4">Zhejiang</strain>
    </source>
</reference>
<evidence type="ECO:0000313" key="3">
    <source>
        <dbReference type="EMBL" id="KIH47300.1"/>
    </source>
</evidence>
<feature type="compositionally biased region" description="Polar residues" evidence="1">
    <location>
        <begin position="123"/>
        <end position="135"/>
    </location>
</feature>
<feature type="domain" description="Kinesin-like protein Kif23 Arf6-interacting" evidence="2">
    <location>
        <begin position="34"/>
        <end position="111"/>
    </location>
</feature>
<feature type="region of interest" description="Disordered" evidence="1">
    <location>
        <begin position="123"/>
        <end position="146"/>
    </location>
</feature>
<dbReference type="InterPro" id="IPR038105">
    <property type="entry name" value="Kif23_Arf-bd_sf"/>
</dbReference>
<evidence type="ECO:0000313" key="4">
    <source>
        <dbReference type="Proteomes" id="UP000054047"/>
    </source>
</evidence>
<name>A0A0C2FFB8_9BILA</name>
<evidence type="ECO:0000256" key="1">
    <source>
        <dbReference type="SAM" id="MobiDB-lite"/>
    </source>
</evidence>